<dbReference type="EMBL" id="DF836609">
    <property type="protein sequence ID" value="GAN10102.1"/>
    <property type="molecule type" value="Genomic_DNA"/>
</dbReference>
<dbReference type="GO" id="GO:0004842">
    <property type="term" value="F:ubiquitin-protein transferase activity"/>
    <property type="evidence" value="ECO:0007669"/>
    <property type="project" value="InterPro"/>
</dbReference>
<organism evidence="2">
    <name type="scientific">Mucor ambiguus</name>
    <dbReference type="NCBI Taxonomy" id="91626"/>
    <lineage>
        <taxon>Eukaryota</taxon>
        <taxon>Fungi</taxon>
        <taxon>Fungi incertae sedis</taxon>
        <taxon>Mucoromycota</taxon>
        <taxon>Mucoromycotina</taxon>
        <taxon>Mucoromycetes</taxon>
        <taxon>Mucorales</taxon>
        <taxon>Mucorineae</taxon>
        <taxon>Mucoraceae</taxon>
        <taxon>Mucor</taxon>
    </lineage>
</organism>
<evidence type="ECO:0000313" key="2">
    <source>
        <dbReference type="EMBL" id="GAN10102.1"/>
    </source>
</evidence>
<dbReference type="GO" id="GO:0005634">
    <property type="term" value="C:nucleus"/>
    <property type="evidence" value="ECO:0007669"/>
    <property type="project" value="InterPro"/>
</dbReference>
<reference evidence="2" key="1">
    <citation type="submission" date="2014-09" db="EMBL/GenBank/DDBJ databases">
        <title>Draft genome sequence of an oleaginous Mucoromycotina fungus Mucor ambiguus NBRC6742.</title>
        <authorList>
            <person name="Takeda I."/>
            <person name="Yamane N."/>
            <person name="Morita T."/>
            <person name="Tamano K."/>
            <person name="Machida M."/>
            <person name="Baker S."/>
            <person name="Koike H."/>
        </authorList>
    </citation>
    <scope>NUCLEOTIDE SEQUENCE</scope>
    <source>
        <strain evidence="2">NBRC 6742</strain>
    </source>
</reference>
<gene>
    <name evidence="2" type="ORF">MAM1_0320c09638</name>
</gene>
<dbReference type="GO" id="GO:0036297">
    <property type="term" value="P:interstrand cross-link repair"/>
    <property type="evidence" value="ECO:0007669"/>
    <property type="project" value="InterPro"/>
</dbReference>
<accession>A0A0C9N250</accession>
<proteinExistence type="predicted"/>
<dbReference type="GO" id="GO:0016567">
    <property type="term" value="P:protein ubiquitination"/>
    <property type="evidence" value="ECO:0007669"/>
    <property type="project" value="InterPro"/>
</dbReference>
<feature type="domain" description="RING-type" evidence="1">
    <location>
        <begin position="3"/>
        <end position="36"/>
    </location>
</feature>
<name>A0A0C9N250_9FUNG</name>
<evidence type="ECO:0000259" key="1">
    <source>
        <dbReference type="Pfam" id="PF13639"/>
    </source>
</evidence>
<dbReference type="Proteomes" id="UP000053815">
    <property type="component" value="Unassembled WGS sequence"/>
</dbReference>
<dbReference type="InterPro" id="IPR001841">
    <property type="entry name" value="Znf_RING"/>
</dbReference>
<dbReference type="PANTHER" id="PTHR16047:SF7">
    <property type="entry name" value="E3 UBIQUITIN-PROTEIN LIGASE RFWD3"/>
    <property type="match status" value="1"/>
</dbReference>
<protein>
    <recommendedName>
        <fullName evidence="1">RING-type domain-containing protein</fullName>
    </recommendedName>
</protein>
<dbReference type="Pfam" id="PF13639">
    <property type="entry name" value="zf-RING_2"/>
    <property type="match status" value="1"/>
</dbReference>
<keyword evidence="3" id="KW-1185">Reference proteome</keyword>
<dbReference type="SUPFAM" id="SSF57850">
    <property type="entry name" value="RING/U-box"/>
    <property type="match status" value="1"/>
</dbReference>
<dbReference type="STRING" id="91626.A0A0C9N250"/>
<dbReference type="AlphaFoldDB" id="A0A0C9N250"/>
<dbReference type="PANTHER" id="PTHR16047">
    <property type="entry name" value="RFWD3 PROTEIN"/>
    <property type="match status" value="1"/>
</dbReference>
<dbReference type="Gene3D" id="3.30.40.10">
    <property type="entry name" value="Zinc/RING finger domain, C3HC4 (zinc finger)"/>
    <property type="match status" value="1"/>
</dbReference>
<dbReference type="OrthoDB" id="8062037at2759"/>
<dbReference type="InterPro" id="IPR037381">
    <property type="entry name" value="RFWD3"/>
</dbReference>
<sequence length="148" mass="16604">MTNDTAIVALPCGHCFGEQCIEECLLSGSTKCPLCQKSYRHTHVRTLYLPLEEDCDKVYKEKYDELVKKTDDLTKHYEVLKDLCDMTASNAPIVSRVNELVNRMAIAREELKGKAIIGKGSNQTESPALEPKQKKKGKLCKLFAGIKL</sequence>
<dbReference type="InterPro" id="IPR013083">
    <property type="entry name" value="Znf_RING/FYVE/PHD"/>
</dbReference>
<evidence type="ECO:0000313" key="3">
    <source>
        <dbReference type="Proteomes" id="UP000053815"/>
    </source>
</evidence>